<feature type="region of interest" description="Disordered" evidence="1">
    <location>
        <begin position="31"/>
        <end position="50"/>
    </location>
</feature>
<dbReference type="Proteomes" id="UP000234681">
    <property type="component" value="Chromosome 4"/>
</dbReference>
<accession>A6IN49</accession>
<organism evidence="2 3">
    <name type="scientific">Rattus norvegicus</name>
    <name type="common">Rat</name>
    <dbReference type="NCBI Taxonomy" id="10116"/>
    <lineage>
        <taxon>Eukaryota</taxon>
        <taxon>Metazoa</taxon>
        <taxon>Chordata</taxon>
        <taxon>Craniata</taxon>
        <taxon>Vertebrata</taxon>
        <taxon>Euteleostomi</taxon>
        <taxon>Mammalia</taxon>
        <taxon>Eutheria</taxon>
        <taxon>Euarchontoglires</taxon>
        <taxon>Glires</taxon>
        <taxon>Rodentia</taxon>
        <taxon>Myomorpha</taxon>
        <taxon>Muroidea</taxon>
        <taxon>Muridae</taxon>
        <taxon>Murinae</taxon>
        <taxon>Rattus</taxon>
    </lineage>
</organism>
<evidence type="ECO:0000313" key="3">
    <source>
        <dbReference type="Proteomes" id="UP000234681"/>
    </source>
</evidence>
<gene>
    <name evidence="2" type="ORF">rCG_29612</name>
</gene>
<protein>
    <submittedName>
        <fullName evidence="2">RCG29612</fullName>
    </submittedName>
</protein>
<proteinExistence type="predicted"/>
<name>A6IN49_RAT</name>
<evidence type="ECO:0000256" key="1">
    <source>
        <dbReference type="SAM" id="MobiDB-lite"/>
    </source>
</evidence>
<dbReference type="AlphaFoldDB" id="A6IN49"/>
<evidence type="ECO:0000313" key="2">
    <source>
        <dbReference type="EMBL" id="EDM01390.1"/>
    </source>
</evidence>
<sequence length="50" mass="5482">MASPGLRERSLPISLAKCTPDPIYPALPHHTPGEWRLPRSPAGIGQFKSF</sequence>
<reference evidence="2 3" key="1">
    <citation type="submission" date="2005-09" db="EMBL/GenBank/DDBJ databases">
        <authorList>
            <person name="Mural R.J."/>
            <person name="Li P.W."/>
            <person name="Adams M.D."/>
            <person name="Amanatides P.G."/>
            <person name="Baden-Tillson H."/>
            <person name="Barnstead M."/>
            <person name="Chin S.H."/>
            <person name="Dew I."/>
            <person name="Evans C.A."/>
            <person name="Ferriera S."/>
            <person name="Flanigan M."/>
            <person name="Fosler C."/>
            <person name="Glodek A."/>
            <person name="Gu Z."/>
            <person name="Holt R.A."/>
            <person name="Jennings D."/>
            <person name="Kraft C.L."/>
            <person name="Lu F."/>
            <person name="Nguyen T."/>
            <person name="Nusskern D.R."/>
            <person name="Pfannkoch C.M."/>
            <person name="Sitter C."/>
            <person name="Sutton G.G."/>
            <person name="Venter J.C."/>
            <person name="Wang Z."/>
            <person name="Woodage T."/>
            <person name="Zheng X.H."/>
            <person name="Zhong F."/>
        </authorList>
    </citation>
    <scope>NUCLEOTIDE SEQUENCE [LARGE SCALE GENOMIC DNA]</scope>
    <source>
        <strain>BN</strain>
        <strain evidence="3">Sprague-Dawley</strain>
    </source>
</reference>
<dbReference type="EMBL" id="CH473964">
    <property type="protein sequence ID" value="EDM01390.1"/>
    <property type="molecule type" value="Genomic_DNA"/>
</dbReference>